<evidence type="ECO:0000313" key="2">
    <source>
        <dbReference type="Proteomes" id="UP001519460"/>
    </source>
</evidence>
<protein>
    <submittedName>
        <fullName evidence="1">Uncharacterized protein</fullName>
    </submittedName>
</protein>
<keyword evidence="2" id="KW-1185">Reference proteome</keyword>
<dbReference type="Proteomes" id="UP001519460">
    <property type="component" value="Unassembled WGS sequence"/>
</dbReference>
<sequence>MVNQQRSIGTSCLPLTHHWASRIQQRTTIETKKRKKRIKNLTLEPDSRSVTCSVSDRRQFQEPTNFAVNKGKVLEKHSFQDNGRG</sequence>
<organism evidence="1 2">
    <name type="scientific">Batillaria attramentaria</name>
    <dbReference type="NCBI Taxonomy" id="370345"/>
    <lineage>
        <taxon>Eukaryota</taxon>
        <taxon>Metazoa</taxon>
        <taxon>Spiralia</taxon>
        <taxon>Lophotrochozoa</taxon>
        <taxon>Mollusca</taxon>
        <taxon>Gastropoda</taxon>
        <taxon>Caenogastropoda</taxon>
        <taxon>Sorbeoconcha</taxon>
        <taxon>Cerithioidea</taxon>
        <taxon>Batillariidae</taxon>
        <taxon>Batillaria</taxon>
    </lineage>
</organism>
<gene>
    <name evidence="1" type="ORF">BaRGS_00028423</name>
</gene>
<dbReference type="AlphaFoldDB" id="A0ABD0K0D3"/>
<proteinExistence type="predicted"/>
<reference evidence="1 2" key="1">
    <citation type="journal article" date="2023" name="Sci. Data">
        <title>Genome assembly of the Korean intertidal mud-creeper Batillaria attramentaria.</title>
        <authorList>
            <person name="Patra A.K."/>
            <person name="Ho P.T."/>
            <person name="Jun S."/>
            <person name="Lee S.J."/>
            <person name="Kim Y."/>
            <person name="Won Y.J."/>
        </authorList>
    </citation>
    <scope>NUCLEOTIDE SEQUENCE [LARGE SCALE GENOMIC DNA]</scope>
    <source>
        <strain evidence="1">Wonlab-2016</strain>
    </source>
</reference>
<comment type="caution">
    <text evidence="1">The sequence shown here is derived from an EMBL/GenBank/DDBJ whole genome shotgun (WGS) entry which is preliminary data.</text>
</comment>
<evidence type="ECO:0000313" key="1">
    <source>
        <dbReference type="EMBL" id="KAK7480376.1"/>
    </source>
</evidence>
<dbReference type="EMBL" id="JACVVK020000283">
    <property type="protein sequence ID" value="KAK7480376.1"/>
    <property type="molecule type" value="Genomic_DNA"/>
</dbReference>
<accession>A0ABD0K0D3</accession>
<name>A0ABD0K0D3_9CAEN</name>